<proteinExistence type="predicted"/>
<sequence length="59" mass="6584">MALAVPYAGLRCICIAKHLECPVCFVGMLRVPTLALLNDYIFLPHFTSRKGILQDILSH</sequence>
<protein>
    <submittedName>
        <fullName evidence="1">Uncharacterized protein</fullName>
    </submittedName>
</protein>
<dbReference type="AlphaFoldDB" id="A0A0A9CP22"/>
<organism evidence="1">
    <name type="scientific">Arundo donax</name>
    <name type="common">Giant reed</name>
    <name type="synonym">Donax arundinaceus</name>
    <dbReference type="NCBI Taxonomy" id="35708"/>
    <lineage>
        <taxon>Eukaryota</taxon>
        <taxon>Viridiplantae</taxon>
        <taxon>Streptophyta</taxon>
        <taxon>Embryophyta</taxon>
        <taxon>Tracheophyta</taxon>
        <taxon>Spermatophyta</taxon>
        <taxon>Magnoliopsida</taxon>
        <taxon>Liliopsida</taxon>
        <taxon>Poales</taxon>
        <taxon>Poaceae</taxon>
        <taxon>PACMAD clade</taxon>
        <taxon>Arundinoideae</taxon>
        <taxon>Arundineae</taxon>
        <taxon>Arundo</taxon>
    </lineage>
</organism>
<reference evidence="1" key="1">
    <citation type="submission" date="2014-09" db="EMBL/GenBank/DDBJ databases">
        <authorList>
            <person name="Magalhaes I.L.F."/>
            <person name="Oliveira U."/>
            <person name="Santos F.R."/>
            <person name="Vidigal T.H.D.A."/>
            <person name="Brescovit A.D."/>
            <person name="Santos A.J."/>
        </authorList>
    </citation>
    <scope>NUCLEOTIDE SEQUENCE</scope>
    <source>
        <tissue evidence="1">Shoot tissue taken approximately 20 cm above the soil surface</tissue>
    </source>
</reference>
<dbReference type="EMBL" id="GBRH01220539">
    <property type="protein sequence ID" value="JAD77356.1"/>
    <property type="molecule type" value="Transcribed_RNA"/>
</dbReference>
<evidence type="ECO:0000313" key="1">
    <source>
        <dbReference type="EMBL" id="JAD77356.1"/>
    </source>
</evidence>
<name>A0A0A9CP22_ARUDO</name>
<accession>A0A0A9CP22</accession>
<reference evidence="1" key="2">
    <citation type="journal article" date="2015" name="Data Brief">
        <title>Shoot transcriptome of the giant reed, Arundo donax.</title>
        <authorList>
            <person name="Barrero R.A."/>
            <person name="Guerrero F.D."/>
            <person name="Moolhuijzen P."/>
            <person name="Goolsby J.A."/>
            <person name="Tidwell J."/>
            <person name="Bellgard S.E."/>
            <person name="Bellgard M.I."/>
        </authorList>
    </citation>
    <scope>NUCLEOTIDE SEQUENCE</scope>
    <source>
        <tissue evidence="1">Shoot tissue taken approximately 20 cm above the soil surface</tissue>
    </source>
</reference>